<dbReference type="SUPFAM" id="SSF50386">
    <property type="entry name" value="STI-like"/>
    <property type="match status" value="1"/>
</dbReference>
<protein>
    <submittedName>
        <fullName evidence="4">Uncharacterized protein</fullName>
    </submittedName>
</protein>
<name>A0A9Q1JHV1_9CARY</name>
<dbReference type="PANTHER" id="PTHR33107:SF81">
    <property type="entry name" value="TRYPSIN INHIBITOR A"/>
    <property type="match status" value="1"/>
</dbReference>
<feature type="signal peptide" evidence="3">
    <location>
        <begin position="1"/>
        <end position="26"/>
    </location>
</feature>
<organism evidence="4 5">
    <name type="scientific">Carnegiea gigantea</name>
    <dbReference type="NCBI Taxonomy" id="171969"/>
    <lineage>
        <taxon>Eukaryota</taxon>
        <taxon>Viridiplantae</taxon>
        <taxon>Streptophyta</taxon>
        <taxon>Embryophyta</taxon>
        <taxon>Tracheophyta</taxon>
        <taxon>Spermatophyta</taxon>
        <taxon>Magnoliopsida</taxon>
        <taxon>eudicotyledons</taxon>
        <taxon>Gunneridae</taxon>
        <taxon>Pentapetalae</taxon>
        <taxon>Caryophyllales</taxon>
        <taxon>Cactineae</taxon>
        <taxon>Cactaceae</taxon>
        <taxon>Cactoideae</taxon>
        <taxon>Echinocereeae</taxon>
        <taxon>Carnegiea</taxon>
    </lineage>
</organism>
<dbReference type="InterPro" id="IPR011065">
    <property type="entry name" value="Kunitz_inhibitor_STI-like_sf"/>
</dbReference>
<evidence type="ECO:0000313" key="4">
    <source>
        <dbReference type="EMBL" id="KAJ8423424.1"/>
    </source>
</evidence>
<dbReference type="PANTHER" id="PTHR33107">
    <property type="entry name" value="KUNITZ TRYPSIN INHIBITOR 2"/>
    <property type="match status" value="1"/>
</dbReference>
<dbReference type="Gene3D" id="2.80.10.50">
    <property type="match status" value="1"/>
</dbReference>
<dbReference type="OrthoDB" id="1918435at2759"/>
<dbReference type="EMBL" id="JAKOGI010001964">
    <property type="protein sequence ID" value="KAJ8423424.1"/>
    <property type="molecule type" value="Genomic_DNA"/>
</dbReference>
<reference evidence="4" key="1">
    <citation type="submission" date="2022-04" db="EMBL/GenBank/DDBJ databases">
        <title>Carnegiea gigantea Genome sequencing and assembly v2.</title>
        <authorList>
            <person name="Copetti D."/>
            <person name="Sanderson M.J."/>
            <person name="Burquez A."/>
            <person name="Wojciechowski M.F."/>
        </authorList>
    </citation>
    <scope>NUCLEOTIDE SEQUENCE</scope>
    <source>
        <strain evidence="4">SGP5-SGP5p</strain>
        <tissue evidence="4">Aerial part</tissue>
    </source>
</reference>
<proteinExistence type="inferred from homology"/>
<dbReference type="GO" id="GO:0004866">
    <property type="term" value="F:endopeptidase inhibitor activity"/>
    <property type="evidence" value="ECO:0007669"/>
    <property type="project" value="InterPro"/>
</dbReference>
<dbReference type="PROSITE" id="PS00283">
    <property type="entry name" value="SOYBEAN_KUNITZ"/>
    <property type="match status" value="1"/>
</dbReference>
<keyword evidence="3" id="KW-0732">Signal</keyword>
<dbReference type="InterPro" id="IPR002160">
    <property type="entry name" value="Prot_inh_Kunz-lg"/>
</dbReference>
<dbReference type="AlphaFoldDB" id="A0A9Q1JHV1"/>
<feature type="chain" id="PRO_5040461949" evidence="3">
    <location>
        <begin position="27"/>
        <end position="175"/>
    </location>
</feature>
<keyword evidence="2" id="KW-1015">Disulfide bond</keyword>
<evidence type="ECO:0000256" key="2">
    <source>
        <dbReference type="ARBA" id="ARBA00023157"/>
    </source>
</evidence>
<dbReference type="SMART" id="SM00452">
    <property type="entry name" value="STI"/>
    <property type="match status" value="1"/>
</dbReference>
<comment type="similarity">
    <text evidence="1">Belongs to the protease inhibitor I3 (leguminous Kunitz-type inhibitor) family.</text>
</comment>
<accession>A0A9Q1JHV1</accession>
<gene>
    <name evidence="4" type="ORF">Cgig2_015478</name>
</gene>
<evidence type="ECO:0000313" key="5">
    <source>
        <dbReference type="Proteomes" id="UP001153076"/>
    </source>
</evidence>
<dbReference type="Pfam" id="PF00197">
    <property type="entry name" value="Kunitz_legume"/>
    <property type="match status" value="1"/>
</dbReference>
<evidence type="ECO:0000256" key="3">
    <source>
        <dbReference type="SAM" id="SignalP"/>
    </source>
</evidence>
<evidence type="ECO:0000256" key="1">
    <source>
        <dbReference type="ARBA" id="ARBA00005440"/>
    </source>
</evidence>
<comment type="caution">
    <text evidence="4">The sequence shown here is derived from an EMBL/GenBank/DDBJ whole genome shotgun (WGS) entry which is preliminary data.</text>
</comment>
<dbReference type="Proteomes" id="UP001153076">
    <property type="component" value="Unassembled WGS sequence"/>
</dbReference>
<sequence length="175" mass="18695">MATHFIVLAATTLLLLLSHSPTPTTGDTSTGIDSEAVLDIEGNPLEANSEYYILPVVPGFTGGLILEPLRCPRYVIASPSYSGLGSPVKFIPVGTPDDDRLGQIHLSSNVIIDSGFSPICRNRLVWSVSSYLPLRLLLIVADGASYTPPALFKINKALHVRFAKKIGSVAYTASN</sequence>
<keyword evidence="5" id="KW-1185">Reference proteome</keyword>